<keyword evidence="8" id="KW-1185">Reference proteome</keyword>
<evidence type="ECO:0000313" key="7">
    <source>
        <dbReference type="EMBL" id="OVA03096.1"/>
    </source>
</evidence>
<evidence type="ECO:0000256" key="5">
    <source>
        <dbReference type="SAM" id="MobiDB-lite"/>
    </source>
</evidence>
<proteinExistence type="inferred from homology"/>
<evidence type="ECO:0000256" key="2">
    <source>
        <dbReference type="ARBA" id="ARBA00023016"/>
    </source>
</evidence>
<dbReference type="SUPFAM" id="SSF49764">
    <property type="entry name" value="HSP20-like chaperones"/>
    <property type="match status" value="1"/>
</dbReference>
<dbReference type="OrthoDB" id="1431247at2759"/>
<evidence type="ECO:0000313" key="8">
    <source>
        <dbReference type="Proteomes" id="UP000195402"/>
    </source>
</evidence>
<evidence type="ECO:0000256" key="3">
    <source>
        <dbReference type="PROSITE-ProRule" id="PRU00285"/>
    </source>
</evidence>
<dbReference type="Gene3D" id="2.60.40.790">
    <property type="match status" value="1"/>
</dbReference>
<dbReference type="EMBL" id="MVGT01003857">
    <property type="protein sequence ID" value="OVA03096.1"/>
    <property type="molecule type" value="Genomic_DNA"/>
</dbReference>
<evidence type="ECO:0000259" key="6">
    <source>
        <dbReference type="PROSITE" id="PS01031"/>
    </source>
</evidence>
<dbReference type="PANTHER" id="PTHR46991:SF11">
    <property type="entry name" value="SMALL HEAT SHOCK PROTEIN HSPF"/>
    <property type="match status" value="1"/>
</dbReference>
<feature type="compositionally biased region" description="Basic and acidic residues" evidence="5">
    <location>
        <begin position="10"/>
        <end position="19"/>
    </location>
</feature>
<dbReference type="OMA" id="NWSARSI"/>
<keyword evidence="1" id="KW-0809">Transit peptide</keyword>
<dbReference type="InterPro" id="IPR002068">
    <property type="entry name" value="A-crystallin/Hsp20_dom"/>
</dbReference>
<reference evidence="7 8" key="1">
    <citation type="journal article" date="2017" name="Mol. Plant">
        <title>The Genome of Medicinal Plant Macleaya cordata Provides New Insights into Benzylisoquinoline Alkaloids Metabolism.</title>
        <authorList>
            <person name="Liu X."/>
            <person name="Liu Y."/>
            <person name="Huang P."/>
            <person name="Ma Y."/>
            <person name="Qing Z."/>
            <person name="Tang Q."/>
            <person name="Cao H."/>
            <person name="Cheng P."/>
            <person name="Zheng Y."/>
            <person name="Yuan Z."/>
            <person name="Zhou Y."/>
            <person name="Liu J."/>
            <person name="Tang Z."/>
            <person name="Zhuo Y."/>
            <person name="Zhang Y."/>
            <person name="Yu L."/>
            <person name="Huang J."/>
            <person name="Yang P."/>
            <person name="Peng Q."/>
            <person name="Zhang J."/>
            <person name="Jiang W."/>
            <person name="Zhang Z."/>
            <person name="Lin K."/>
            <person name="Ro D.K."/>
            <person name="Chen X."/>
            <person name="Xiong X."/>
            <person name="Shang Y."/>
            <person name="Huang S."/>
            <person name="Zeng J."/>
        </authorList>
    </citation>
    <scope>NUCLEOTIDE SEQUENCE [LARGE SCALE GENOMIC DNA]</scope>
    <source>
        <strain evidence="8">cv. BLH2017</strain>
        <tissue evidence="7">Root</tissue>
    </source>
</reference>
<organism evidence="7 8">
    <name type="scientific">Macleaya cordata</name>
    <name type="common">Five-seeded plume-poppy</name>
    <name type="synonym">Bocconia cordata</name>
    <dbReference type="NCBI Taxonomy" id="56857"/>
    <lineage>
        <taxon>Eukaryota</taxon>
        <taxon>Viridiplantae</taxon>
        <taxon>Streptophyta</taxon>
        <taxon>Embryophyta</taxon>
        <taxon>Tracheophyta</taxon>
        <taxon>Spermatophyta</taxon>
        <taxon>Magnoliopsida</taxon>
        <taxon>Ranunculales</taxon>
        <taxon>Papaveraceae</taxon>
        <taxon>Papaveroideae</taxon>
        <taxon>Macleaya</taxon>
    </lineage>
</organism>
<keyword evidence="2" id="KW-0346">Stress response</keyword>
<comment type="caution">
    <text evidence="7">The sequence shown here is derived from an EMBL/GenBank/DDBJ whole genome shotgun (WGS) entry which is preliminary data.</text>
</comment>
<dbReference type="CDD" id="cd06464">
    <property type="entry name" value="ACD_sHsps-like"/>
    <property type="match status" value="1"/>
</dbReference>
<feature type="region of interest" description="Disordered" evidence="5">
    <location>
        <begin position="1"/>
        <end position="33"/>
    </location>
</feature>
<dbReference type="InterPro" id="IPR008978">
    <property type="entry name" value="HSP20-like_chaperone"/>
</dbReference>
<sequence length="148" mass="17135">MRDSDDDEHGMDNIDDRRSSSCSVSRPCHHDLSPNRCKGAQKVVWDAREDEEAMYLKVEMPGLVKDHVKVSVKETTLTIEGREEKEEYDDEDTPRRYLGSLSMPPNFIKIDQIKVEVKNGVIRVSLPKVKKEKKKDVFQVKLECDEKE</sequence>
<comment type="similarity">
    <text evidence="3 4">Belongs to the small heat shock protein (HSP20) family.</text>
</comment>
<evidence type="ECO:0000256" key="1">
    <source>
        <dbReference type="ARBA" id="ARBA00022946"/>
    </source>
</evidence>
<dbReference type="InParanoid" id="A0A200PY44"/>
<gene>
    <name evidence="7" type="ORF">BVC80_8857g1</name>
</gene>
<dbReference type="InterPro" id="IPR044656">
    <property type="entry name" value="HSP14.7/HSP23.5/HSP23.6-like"/>
</dbReference>
<dbReference type="PANTHER" id="PTHR46991">
    <property type="entry name" value="23.5 KDA HEAT SHOCK PROTEIN, MITOCHONDRIAL"/>
    <property type="match status" value="1"/>
</dbReference>
<dbReference type="Proteomes" id="UP000195402">
    <property type="component" value="Unassembled WGS sequence"/>
</dbReference>
<dbReference type="PROSITE" id="PS01031">
    <property type="entry name" value="SHSP"/>
    <property type="match status" value="1"/>
</dbReference>
<name>A0A200PY44_MACCD</name>
<dbReference type="Pfam" id="PF00011">
    <property type="entry name" value="HSP20"/>
    <property type="match status" value="1"/>
</dbReference>
<accession>A0A200PY44</accession>
<protein>
    <submittedName>
        <fullName evidence="7">Alpha crystallin/Hsp20 domain</fullName>
    </submittedName>
</protein>
<feature type="domain" description="SHSP" evidence="6">
    <location>
        <begin position="34"/>
        <end position="143"/>
    </location>
</feature>
<dbReference type="STRING" id="56857.A0A200PY44"/>
<dbReference type="AlphaFoldDB" id="A0A200PY44"/>
<evidence type="ECO:0000256" key="4">
    <source>
        <dbReference type="RuleBase" id="RU003616"/>
    </source>
</evidence>